<sequence>MTTKPPYFGLRGRNLNVAIAVVAGFDMLLFGFDQGVVGGLLTLESFTRTFPEICTTGACTAHMTPAQANHQSVVQGVSVSSYNLGCFLGALVTIFAGDRLGRRRCILAGSVVMAVGAVLQCSAFSLPQLVVGRVVCGVGNGVNTSTVPVWQAECAKTHRRGPTVMAELCIVVGGVALSYWLDFGFSYLEPSSAAWRVPVAFQLVFALFVIATVMAMPESPRWLVLRDRDDEAAAVLSAVHDLPADDHYVAAELEAIRATVRAAHQGSFRDLFRMGKKKHFQRTVLAYGIQVLQQITGINLISTLRPALPLPLARG</sequence>
<dbReference type="PANTHER" id="PTHR48022:SF68">
    <property type="entry name" value="MAJOR FACILITATOR SUPERFAMILY (MFS) PROFILE DOMAIN-CONTAINING PROTEIN-RELATED"/>
    <property type="match status" value="1"/>
</dbReference>
<dbReference type="InterPro" id="IPR005828">
    <property type="entry name" value="MFS_sugar_transport-like"/>
</dbReference>
<gene>
    <name evidence="9" type="ORF">VTK73DRAFT_3859</name>
</gene>
<keyword evidence="6 7" id="KW-0472">Membrane</keyword>
<evidence type="ECO:0000313" key="9">
    <source>
        <dbReference type="EMBL" id="KAL1840049.1"/>
    </source>
</evidence>
<feature type="transmembrane region" description="Helical" evidence="7">
    <location>
        <begin position="193"/>
        <end position="216"/>
    </location>
</feature>
<dbReference type="InterPro" id="IPR003663">
    <property type="entry name" value="Sugar/inositol_transpt"/>
</dbReference>
<dbReference type="Gene3D" id="1.20.1250.20">
    <property type="entry name" value="MFS general substrate transporter like domains"/>
    <property type="match status" value="1"/>
</dbReference>
<comment type="subcellular location">
    <subcellularLocation>
        <location evidence="1">Membrane</location>
        <topology evidence="1">Multi-pass membrane protein</topology>
    </subcellularLocation>
</comment>
<dbReference type="InterPro" id="IPR020846">
    <property type="entry name" value="MFS_dom"/>
</dbReference>
<evidence type="ECO:0000256" key="7">
    <source>
        <dbReference type="SAM" id="Phobius"/>
    </source>
</evidence>
<evidence type="ECO:0000256" key="5">
    <source>
        <dbReference type="ARBA" id="ARBA00022989"/>
    </source>
</evidence>
<name>A0ABR3VE89_9PEZI</name>
<keyword evidence="4 7" id="KW-0812">Transmembrane</keyword>
<accession>A0ABR3VE89</accession>
<evidence type="ECO:0000259" key="8">
    <source>
        <dbReference type="PROSITE" id="PS50850"/>
    </source>
</evidence>
<keyword evidence="10" id="KW-1185">Reference proteome</keyword>
<dbReference type="SUPFAM" id="SSF103473">
    <property type="entry name" value="MFS general substrate transporter"/>
    <property type="match status" value="1"/>
</dbReference>
<feature type="transmembrane region" description="Helical" evidence="7">
    <location>
        <begin position="12"/>
        <end position="32"/>
    </location>
</feature>
<dbReference type="Pfam" id="PF00083">
    <property type="entry name" value="Sugar_tr"/>
    <property type="match status" value="1"/>
</dbReference>
<dbReference type="InterPro" id="IPR050360">
    <property type="entry name" value="MFS_Sugar_Transporters"/>
</dbReference>
<dbReference type="PANTHER" id="PTHR48022">
    <property type="entry name" value="PLASTIDIC GLUCOSE TRANSPORTER 4"/>
    <property type="match status" value="1"/>
</dbReference>
<evidence type="ECO:0000313" key="10">
    <source>
        <dbReference type="Proteomes" id="UP001586593"/>
    </source>
</evidence>
<dbReference type="InterPro" id="IPR036259">
    <property type="entry name" value="MFS_trans_sf"/>
</dbReference>
<evidence type="ECO:0000256" key="1">
    <source>
        <dbReference type="ARBA" id="ARBA00004141"/>
    </source>
</evidence>
<dbReference type="PROSITE" id="PS50850">
    <property type="entry name" value="MFS"/>
    <property type="match status" value="1"/>
</dbReference>
<comment type="caution">
    <text evidence="9">The sequence shown here is derived from an EMBL/GenBank/DDBJ whole genome shotgun (WGS) entry which is preliminary data.</text>
</comment>
<evidence type="ECO:0000256" key="3">
    <source>
        <dbReference type="ARBA" id="ARBA00022448"/>
    </source>
</evidence>
<evidence type="ECO:0000256" key="6">
    <source>
        <dbReference type="ARBA" id="ARBA00023136"/>
    </source>
</evidence>
<proteinExistence type="inferred from homology"/>
<dbReference type="EMBL" id="JAZHXJ010002253">
    <property type="protein sequence ID" value="KAL1840049.1"/>
    <property type="molecule type" value="Genomic_DNA"/>
</dbReference>
<comment type="similarity">
    <text evidence="2">Belongs to the major facilitator superfamily. Sugar transporter (TC 2.A.1.1) family.</text>
</comment>
<keyword evidence="5 7" id="KW-1133">Transmembrane helix</keyword>
<feature type="domain" description="Major facilitator superfamily (MFS) profile" evidence="8">
    <location>
        <begin position="19"/>
        <end position="315"/>
    </location>
</feature>
<protein>
    <recommendedName>
        <fullName evidence="8">Major facilitator superfamily (MFS) profile domain-containing protein</fullName>
    </recommendedName>
</protein>
<evidence type="ECO:0000256" key="2">
    <source>
        <dbReference type="ARBA" id="ARBA00010992"/>
    </source>
</evidence>
<dbReference type="Proteomes" id="UP001586593">
    <property type="component" value="Unassembled WGS sequence"/>
</dbReference>
<organism evidence="9 10">
    <name type="scientific">Phialemonium thermophilum</name>
    <dbReference type="NCBI Taxonomy" id="223376"/>
    <lineage>
        <taxon>Eukaryota</taxon>
        <taxon>Fungi</taxon>
        <taxon>Dikarya</taxon>
        <taxon>Ascomycota</taxon>
        <taxon>Pezizomycotina</taxon>
        <taxon>Sordariomycetes</taxon>
        <taxon>Sordariomycetidae</taxon>
        <taxon>Cephalothecales</taxon>
        <taxon>Cephalothecaceae</taxon>
        <taxon>Phialemonium</taxon>
    </lineage>
</organism>
<evidence type="ECO:0000256" key="4">
    <source>
        <dbReference type="ARBA" id="ARBA00022692"/>
    </source>
</evidence>
<dbReference type="PRINTS" id="PR00171">
    <property type="entry name" value="SUGRTRNSPORT"/>
</dbReference>
<feature type="transmembrane region" description="Helical" evidence="7">
    <location>
        <begin position="164"/>
        <end position="181"/>
    </location>
</feature>
<keyword evidence="3" id="KW-0813">Transport</keyword>
<feature type="transmembrane region" description="Helical" evidence="7">
    <location>
        <begin position="79"/>
        <end position="97"/>
    </location>
</feature>
<reference evidence="9 10" key="1">
    <citation type="journal article" date="2024" name="Commun. Biol.">
        <title>Comparative genomic analysis of thermophilic fungi reveals convergent evolutionary adaptations and gene losses.</title>
        <authorList>
            <person name="Steindorff A.S."/>
            <person name="Aguilar-Pontes M.V."/>
            <person name="Robinson A.J."/>
            <person name="Andreopoulos B."/>
            <person name="LaButti K."/>
            <person name="Kuo A."/>
            <person name="Mondo S."/>
            <person name="Riley R."/>
            <person name="Otillar R."/>
            <person name="Haridas S."/>
            <person name="Lipzen A."/>
            <person name="Grimwood J."/>
            <person name="Schmutz J."/>
            <person name="Clum A."/>
            <person name="Reid I.D."/>
            <person name="Moisan M.C."/>
            <person name="Butler G."/>
            <person name="Nguyen T.T.M."/>
            <person name="Dewar K."/>
            <person name="Conant G."/>
            <person name="Drula E."/>
            <person name="Henrissat B."/>
            <person name="Hansel C."/>
            <person name="Singer S."/>
            <person name="Hutchinson M.I."/>
            <person name="de Vries R.P."/>
            <person name="Natvig D.O."/>
            <person name="Powell A.J."/>
            <person name="Tsang A."/>
            <person name="Grigoriev I.V."/>
        </authorList>
    </citation>
    <scope>NUCLEOTIDE SEQUENCE [LARGE SCALE GENOMIC DNA]</scope>
    <source>
        <strain evidence="9 10">ATCC 24622</strain>
    </source>
</reference>